<dbReference type="Gene3D" id="1.10.8.430">
    <property type="entry name" value="Helical domain of apoptotic protease-activating factors"/>
    <property type="match status" value="1"/>
</dbReference>
<dbReference type="SMART" id="SM00255">
    <property type="entry name" value="TIR"/>
    <property type="match status" value="1"/>
</dbReference>
<reference evidence="7 8" key="1">
    <citation type="journal article" date="2022" name="Nat. Genet.">
        <title>Improved pea reference genome and pan-genome highlight genomic features and evolutionary characteristics.</title>
        <authorList>
            <person name="Yang T."/>
            <person name="Liu R."/>
            <person name="Luo Y."/>
            <person name="Hu S."/>
            <person name="Wang D."/>
            <person name="Wang C."/>
            <person name="Pandey M.K."/>
            <person name="Ge S."/>
            <person name="Xu Q."/>
            <person name="Li N."/>
            <person name="Li G."/>
            <person name="Huang Y."/>
            <person name="Saxena R.K."/>
            <person name="Ji Y."/>
            <person name="Li M."/>
            <person name="Yan X."/>
            <person name="He Y."/>
            <person name="Liu Y."/>
            <person name="Wang X."/>
            <person name="Xiang C."/>
            <person name="Varshney R.K."/>
            <person name="Ding H."/>
            <person name="Gao S."/>
            <person name="Zong X."/>
        </authorList>
    </citation>
    <scope>NUCLEOTIDE SEQUENCE [LARGE SCALE GENOMIC DNA]</scope>
    <source>
        <strain evidence="7 8">cv. Zhongwan 6</strain>
    </source>
</reference>
<dbReference type="Gene3D" id="3.40.50.300">
    <property type="entry name" value="P-loop containing nucleotide triphosphate hydrolases"/>
    <property type="match status" value="1"/>
</dbReference>
<dbReference type="Gene3D" id="3.40.50.10140">
    <property type="entry name" value="Toll/interleukin-1 receptor homology (TIR) domain"/>
    <property type="match status" value="1"/>
</dbReference>
<dbReference type="SUPFAM" id="SSF52200">
    <property type="entry name" value="Toll/Interleukin receptor TIR domain"/>
    <property type="match status" value="1"/>
</dbReference>
<accession>A0A9D4XMB2</accession>
<keyword evidence="1" id="KW-0433">Leucine-rich repeat</keyword>
<comment type="caution">
    <text evidence="7">The sequence shown here is derived from an EMBL/GenBank/DDBJ whole genome shotgun (WGS) entry which is preliminary data.</text>
</comment>
<evidence type="ECO:0000313" key="8">
    <source>
        <dbReference type="Proteomes" id="UP001058974"/>
    </source>
</evidence>
<dbReference type="PANTHER" id="PTHR11017:SF560">
    <property type="entry name" value="RESISTANCE PROTEIN (TIR-NBS-LRR CLASS), PUTATIVE-RELATED"/>
    <property type="match status" value="1"/>
</dbReference>
<evidence type="ECO:0000256" key="1">
    <source>
        <dbReference type="ARBA" id="ARBA00022614"/>
    </source>
</evidence>
<keyword evidence="8" id="KW-1185">Reference proteome</keyword>
<dbReference type="InterPro" id="IPR036390">
    <property type="entry name" value="WH_DNA-bd_sf"/>
</dbReference>
<name>A0A9D4XMB2_PEA</name>
<evidence type="ECO:0000313" key="7">
    <source>
        <dbReference type="EMBL" id="KAI5423018.1"/>
    </source>
</evidence>
<dbReference type="Pfam" id="PF01582">
    <property type="entry name" value="TIR"/>
    <property type="match status" value="1"/>
</dbReference>
<dbReference type="InterPro" id="IPR032675">
    <property type="entry name" value="LRR_dom_sf"/>
</dbReference>
<evidence type="ECO:0000256" key="3">
    <source>
        <dbReference type="ARBA" id="ARBA00022821"/>
    </source>
</evidence>
<dbReference type="FunFam" id="3.40.50.10140:FF:000007">
    <property type="entry name" value="Disease resistance protein (TIR-NBS-LRR class)"/>
    <property type="match status" value="1"/>
</dbReference>
<dbReference type="SUPFAM" id="SSF52058">
    <property type="entry name" value="L domain-like"/>
    <property type="match status" value="1"/>
</dbReference>
<feature type="region of interest" description="Disordered" evidence="5">
    <location>
        <begin position="1054"/>
        <end position="1082"/>
    </location>
</feature>
<dbReference type="GO" id="GO:0006952">
    <property type="term" value="P:defense response"/>
    <property type="evidence" value="ECO:0007669"/>
    <property type="project" value="UniProtKB-KW"/>
</dbReference>
<dbReference type="Pfam" id="PF23282">
    <property type="entry name" value="WHD_ROQ1"/>
    <property type="match status" value="1"/>
</dbReference>
<dbReference type="Pfam" id="PF00931">
    <property type="entry name" value="NB-ARC"/>
    <property type="match status" value="1"/>
</dbReference>
<evidence type="ECO:0000256" key="2">
    <source>
        <dbReference type="ARBA" id="ARBA00022737"/>
    </source>
</evidence>
<dbReference type="Gramene" id="Psat04G0614200-T2">
    <property type="protein sequence ID" value="KAI5423018.1"/>
    <property type="gene ID" value="KIW84_046142"/>
</dbReference>
<dbReference type="GO" id="GO:0007165">
    <property type="term" value="P:signal transduction"/>
    <property type="evidence" value="ECO:0007669"/>
    <property type="project" value="InterPro"/>
</dbReference>
<keyword evidence="2" id="KW-0677">Repeat</keyword>
<dbReference type="SUPFAM" id="SSF46785">
    <property type="entry name" value="Winged helix' DNA-binding domain"/>
    <property type="match status" value="1"/>
</dbReference>
<dbReference type="InterPro" id="IPR027417">
    <property type="entry name" value="P-loop_NTPase"/>
</dbReference>
<keyword evidence="4" id="KW-0520">NAD</keyword>
<feature type="compositionally biased region" description="Low complexity" evidence="5">
    <location>
        <begin position="1059"/>
        <end position="1074"/>
    </location>
</feature>
<dbReference type="InterPro" id="IPR058192">
    <property type="entry name" value="WHD_ROQ1-like"/>
</dbReference>
<dbReference type="InterPro" id="IPR035897">
    <property type="entry name" value="Toll_tir_struct_dom_sf"/>
</dbReference>
<protein>
    <recommendedName>
        <fullName evidence="6">TIR domain-containing protein</fullName>
    </recommendedName>
</protein>
<dbReference type="PROSITE" id="PS50104">
    <property type="entry name" value="TIR"/>
    <property type="match status" value="1"/>
</dbReference>
<evidence type="ECO:0000259" key="6">
    <source>
        <dbReference type="PROSITE" id="PS50104"/>
    </source>
</evidence>
<dbReference type="InterPro" id="IPR002182">
    <property type="entry name" value="NB-ARC"/>
</dbReference>
<dbReference type="InterPro" id="IPR044974">
    <property type="entry name" value="Disease_R_plants"/>
</dbReference>
<evidence type="ECO:0000256" key="5">
    <source>
        <dbReference type="SAM" id="MobiDB-lite"/>
    </source>
</evidence>
<dbReference type="EMBL" id="JAMSHJ010000004">
    <property type="protein sequence ID" value="KAI5423018.1"/>
    <property type="molecule type" value="Genomic_DNA"/>
</dbReference>
<dbReference type="GO" id="GO:0043531">
    <property type="term" value="F:ADP binding"/>
    <property type="evidence" value="ECO:0007669"/>
    <property type="project" value="InterPro"/>
</dbReference>
<dbReference type="AlphaFoldDB" id="A0A9D4XMB2"/>
<keyword evidence="3" id="KW-0611">Plant defense</keyword>
<proteinExistence type="predicted"/>
<dbReference type="PANTHER" id="PTHR11017">
    <property type="entry name" value="LEUCINE-RICH REPEAT-CONTAINING PROTEIN"/>
    <property type="match status" value="1"/>
</dbReference>
<feature type="domain" description="TIR" evidence="6">
    <location>
        <begin position="12"/>
        <end position="184"/>
    </location>
</feature>
<sequence>MSPPSSSSNPQLMHDVFLNFRGEDTRANFVSHLDAALSNAGINTYIDRQLPKGAELRSELSSAIRMSHISIVVFSKRYTESSWCLYELQEIMRCHRTDGQLVVPIFFDIDPSVVRHQQGDFGDSLKATAKKIYFDFVEERMEYVLSSWRNVLTQAANLSGWHIPKCRSESELVQQIVEDVLEKLGSAFLSITEFPVGLESHVRNVTDFVGNRLKKVCMIGIWGMGGSGKTTTAKAIYNQIHRKFVDRSFIENVREVCEQESRGIIHLQQQLLSDITNTKEKIRSTALGTSTIRKRFQGKKVLVVLDDVTTFKQLKALCADSKLFGPGSVLIVTTRDSRLLKGVNYVCTLKEMDEKESLELFSWHAFRQPSPIKDFCELSRNVVAYCGGLPLALEVIGSYLSQRTKQEWKCVLSKLERIPNDQVQEKLRVSYDGLKDDMEKDIFLDICCFFIGKDRSYVTKILNGCGLYADIGITVLVERSLVKIEKNNKLGMHDLIRDMGREIVRKSSAKDPGKRSRLWFHQDVHDILTKNSGTETVEGLVLKLQGTNRVCFSANSFKEMKNLRLLHLDSVDLAGDYGCLSKELRWICWQEFTFNRIPDEIYLGNLVVIELKHSRIKQVWNETKLLGNLKILNLSHSKYLKSTPDFSKSPNLEKLIMKDCPKLSEVHHSIGDLNNLLLINLKDCTNLSDLPRKIYQLKSLKTLILSGCSKIDKLEEDIVQMESLTTLIAKDTAIKEVPYSIVRSKSIGYISLCGYEGLTRDVFPSLIWSWMSPTTNSLPRISPFGNTALSLTSINVQNDNLGFLSPMIRSFSQLRTVWVQCHSKIQLTQELQRILDDQYDISRTELEASQISNISLRSLLIGLGRFHTAIDTLGKSISQGLTTNDSTDFSLPGCNYPSWLAYTGEGHSAQFQVPKDIDCHMKGIVLCVVYSSTSENMGAECLISILIVNYTKCTVQIHKRDTVMSFNDEDWKNVTSNLGPGDEVEIFVAFGRGLIVKETAVYIIYGLSITTEYEQSIIAEVDSSTNVEMETSEEENLPPSLKVNMQSPSNVKVEASADVKSNPSPEVKVKSSSSTMKIKPSLKSNKSSRFARLAKRMGVFLCVNQHRDKGLNNLL</sequence>
<dbReference type="SUPFAM" id="SSF52540">
    <property type="entry name" value="P-loop containing nucleoside triphosphate hydrolases"/>
    <property type="match status" value="1"/>
</dbReference>
<dbReference type="PRINTS" id="PR00364">
    <property type="entry name" value="DISEASERSIST"/>
</dbReference>
<dbReference type="Gene3D" id="3.80.10.10">
    <property type="entry name" value="Ribonuclease Inhibitor"/>
    <property type="match status" value="1"/>
</dbReference>
<organism evidence="7 8">
    <name type="scientific">Pisum sativum</name>
    <name type="common">Garden pea</name>
    <name type="synonym">Lathyrus oleraceus</name>
    <dbReference type="NCBI Taxonomy" id="3888"/>
    <lineage>
        <taxon>Eukaryota</taxon>
        <taxon>Viridiplantae</taxon>
        <taxon>Streptophyta</taxon>
        <taxon>Embryophyta</taxon>
        <taxon>Tracheophyta</taxon>
        <taxon>Spermatophyta</taxon>
        <taxon>Magnoliopsida</taxon>
        <taxon>eudicotyledons</taxon>
        <taxon>Gunneridae</taxon>
        <taxon>Pentapetalae</taxon>
        <taxon>rosids</taxon>
        <taxon>fabids</taxon>
        <taxon>Fabales</taxon>
        <taxon>Fabaceae</taxon>
        <taxon>Papilionoideae</taxon>
        <taxon>50 kb inversion clade</taxon>
        <taxon>NPAAA clade</taxon>
        <taxon>Hologalegina</taxon>
        <taxon>IRL clade</taxon>
        <taxon>Fabeae</taxon>
        <taxon>Lathyrus</taxon>
    </lineage>
</organism>
<dbReference type="Proteomes" id="UP001058974">
    <property type="component" value="Chromosome 4"/>
</dbReference>
<dbReference type="InterPro" id="IPR000157">
    <property type="entry name" value="TIR_dom"/>
</dbReference>
<evidence type="ECO:0000256" key="4">
    <source>
        <dbReference type="ARBA" id="ARBA00023027"/>
    </source>
</evidence>
<gene>
    <name evidence="7" type="ORF">KIW84_046142</name>
</gene>
<dbReference type="InterPro" id="IPR042197">
    <property type="entry name" value="Apaf_helical"/>
</dbReference>